<keyword evidence="1" id="KW-1133">Transmembrane helix</keyword>
<protein>
    <submittedName>
        <fullName evidence="2">DUF2953 domain-containing protein</fullName>
    </submittedName>
</protein>
<name>A0AAU7VQ54_9FIRM</name>
<accession>A0AAU7VQ54</accession>
<dbReference type="EMBL" id="CP158367">
    <property type="protein sequence ID" value="XBX75992.1"/>
    <property type="molecule type" value="Genomic_DNA"/>
</dbReference>
<evidence type="ECO:0000256" key="1">
    <source>
        <dbReference type="SAM" id="Phobius"/>
    </source>
</evidence>
<reference evidence="2" key="2">
    <citation type="submission" date="2024-06" db="EMBL/GenBank/DDBJ databases">
        <authorList>
            <person name="Petrova K.O."/>
            <person name="Toshchakov S.V."/>
            <person name="Boltjanskaja Y.V."/>
            <person name="Kevbrin V."/>
        </authorList>
    </citation>
    <scope>NUCLEOTIDE SEQUENCE</scope>
    <source>
        <strain evidence="2">Z-910T</strain>
    </source>
</reference>
<reference evidence="2" key="1">
    <citation type="journal article" date="2013" name="Extremophiles">
        <title>Proteinivorax tanatarense gen. nov., sp. nov., an anaerobic, haloalkaliphilic, proteolytic bacterium isolated from a decaying algal bloom, and proposal of Proteinivoraceae fam. nov.</title>
        <authorList>
            <person name="Kevbrin V."/>
            <person name="Boltyanskaya Y."/>
            <person name="Zhilina T."/>
            <person name="Kolganova T."/>
            <person name="Lavrentjeva E."/>
            <person name="Kuznetsov B."/>
        </authorList>
    </citation>
    <scope>NUCLEOTIDE SEQUENCE</scope>
    <source>
        <strain evidence="2">Z-910T</strain>
    </source>
</reference>
<sequence>MSWIKLIFFSLLFLYLIIIISPVRLNILIKHTTKQSDIVVGVRLFWGLIRYNIDIPKLFIKNKKLQMEAEMERSHKKPYFDMHKSFGFKKEIVALLINELKNLKKMSRVLMKLSKRWVKIEKLSWHTDFGTSDAANTGIMYGVLWQLKTAVLGFAVKVAKMNKPIISVEPKFNKSDFNTKLNCIITFPLGYIITVGIYLLFNFIKTKIKYLRGVNFVRSSNSRANENRYGKH</sequence>
<dbReference type="InterPro" id="IPR021338">
    <property type="entry name" value="DUF2953"/>
</dbReference>
<evidence type="ECO:0000313" key="2">
    <source>
        <dbReference type="EMBL" id="XBX75992.1"/>
    </source>
</evidence>
<dbReference type="RefSeq" id="WP_350344727.1">
    <property type="nucleotide sequence ID" value="NZ_CP158367.1"/>
</dbReference>
<dbReference type="Pfam" id="PF11167">
    <property type="entry name" value="DUF2953"/>
    <property type="match status" value="1"/>
</dbReference>
<dbReference type="AlphaFoldDB" id="A0AAU7VQ54"/>
<gene>
    <name evidence="2" type="ORF">PRVXT_001159</name>
</gene>
<feature type="transmembrane region" description="Helical" evidence="1">
    <location>
        <begin position="184"/>
        <end position="204"/>
    </location>
</feature>
<proteinExistence type="predicted"/>
<organism evidence="2">
    <name type="scientific">Proteinivorax tanatarense</name>
    <dbReference type="NCBI Taxonomy" id="1260629"/>
    <lineage>
        <taxon>Bacteria</taxon>
        <taxon>Bacillati</taxon>
        <taxon>Bacillota</taxon>
        <taxon>Clostridia</taxon>
        <taxon>Eubacteriales</taxon>
        <taxon>Proteinivoracaceae</taxon>
        <taxon>Proteinivorax</taxon>
    </lineage>
</organism>
<keyword evidence="1" id="KW-0812">Transmembrane</keyword>
<keyword evidence="1" id="KW-0472">Membrane</keyword>